<accession>A0A8I0SB33</accession>
<dbReference type="PANTHER" id="PTHR18964">
    <property type="entry name" value="ROK (REPRESSOR, ORF, KINASE) FAMILY"/>
    <property type="match status" value="1"/>
</dbReference>
<evidence type="ECO:0000313" key="3">
    <source>
        <dbReference type="EMBL" id="MBF4631571.1"/>
    </source>
</evidence>
<gene>
    <name evidence="3" type="ORF">ITJ42_10135</name>
</gene>
<feature type="region of interest" description="Disordered" evidence="2">
    <location>
        <begin position="330"/>
        <end position="356"/>
    </location>
</feature>
<comment type="similarity">
    <text evidence="1">Belongs to the ROK (NagC/XylR) family.</text>
</comment>
<evidence type="ECO:0000313" key="4">
    <source>
        <dbReference type="Proteomes" id="UP000634579"/>
    </source>
</evidence>
<comment type="caution">
    <text evidence="3">The sequence shown here is derived from an EMBL/GenBank/DDBJ whole genome shotgun (WGS) entry which is preliminary data.</text>
</comment>
<dbReference type="InterPro" id="IPR043129">
    <property type="entry name" value="ATPase_NBD"/>
</dbReference>
<feature type="compositionally biased region" description="Low complexity" evidence="2">
    <location>
        <begin position="330"/>
        <end position="341"/>
    </location>
</feature>
<dbReference type="AlphaFoldDB" id="A0A8I0SB33"/>
<keyword evidence="4" id="KW-1185">Reference proteome</keyword>
<evidence type="ECO:0000256" key="1">
    <source>
        <dbReference type="ARBA" id="ARBA00006479"/>
    </source>
</evidence>
<name>A0A8I0SB33_9MICO</name>
<dbReference type="PANTHER" id="PTHR18964:SF149">
    <property type="entry name" value="BIFUNCTIONAL UDP-N-ACETYLGLUCOSAMINE 2-EPIMERASE_N-ACETYLMANNOSAMINE KINASE"/>
    <property type="match status" value="1"/>
</dbReference>
<evidence type="ECO:0000256" key="2">
    <source>
        <dbReference type="SAM" id="MobiDB-lite"/>
    </source>
</evidence>
<dbReference type="Proteomes" id="UP000634579">
    <property type="component" value="Unassembled WGS sequence"/>
</dbReference>
<reference evidence="3 4" key="1">
    <citation type="submission" date="2020-10" db="EMBL/GenBank/DDBJ databases">
        <title>Draft genome sequences of plant-associated actinobacteria.</title>
        <authorList>
            <person name="Tarlachkov S.V."/>
            <person name="Starodumova I.P."/>
            <person name="Dorofeeva L.V."/>
            <person name="Prisyazhnaya N.V."/>
            <person name="Roubtsova T.V."/>
            <person name="Chizhov V.N."/>
            <person name="Nadler S.A."/>
            <person name="Subbotin S.A."/>
            <person name="Evtushenko L.I."/>
        </authorList>
    </citation>
    <scope>NUCLEOTIDE SEQUENCE [LARGE SCALE GENOMIC DNA]</scope>
    <source>
        <strain evidence="3 4">VKM Ac-2886</strain>
    </source>
</reference>
<organism evidence="3 4">
    <name type="scientific">Clavibacter phaseoli</name>
    <dbReference type="NCBI Taxonomy" id="1734031"/>
    <lineage>
        <taxon>Bacteria</taxon>
        <taxon>Bacillati</taxon>
        <taxon>Actinomycetota</taxon>
        <taxon>Actinomycetes</taxon>
        <taxon>Micrococcales</taxon>
        <taxon>Microbacteriaceae</taxon>
        <taxon>Clavibacter</taxon>
    </lineage>
</organism>
<protein>
    <submittedName>
        <fullName evidence="3">ROK family protein</fullName>
    </submittedName>
</protein>
<dbReference type="Gene3D" id="3.30.420.40">
    <property type="match status" value="2"/>
</dbReference>
<dbReference type="Pfam" id="PF00480">
    <property type="entry name" value="ROK"/>
    <property type="match status" value="1"/>
</dbReference>
<dbReference type="EMBL" id="JADKRP010000001">
    <property type="protein sequence ID" value="MBF4631571.1"/>
    <property type="molecule type" value="Genomic_DNA"/>
</dbReference>
<dbReference type="InterPro" id="IPR000600">
    <property type="entry name" value="ROK"/>
</dbReference>
<proteinExistence type="inferred from homology"/>
<sequence length="356" mass="35326">MTHQDADPAPARPCAVVAVDVGGTTLKGAVLDADGGVVARRVSPTFDGRMDALATLRELVADLVDRSARDGARVAAVGLASPGLVDAETGSVGYAANLGWSGLPLRRILEDELGLPVHVEHDARAAAVAERAAHPDEKAAFRDFVFVPIGTGVAAAVVTSGVVVRGATGGAGEFGHTPIVDGGDLCGCGQHGCLEAYASATSVLARYRRRGGTAASSTPGIVARLDADPDARAVWADAVDALAVGITTLAVVLDPARVVIGGGLSGAGDALLVPLRAAVDARLGWRSAPPIIRSTLGTHAGVIGAALLAGGPAMSPGFAVRAEASLRASTAEGAGTPAPIAAEPPAPGSTVPSART</sequence>
<dbReference type="RefSeq" id="WP_194675316.1">
    <property type="nucleotide sequence ID" value="NZ_JADKRP010000001.1"/>
</dbReference>
<dbReference type="SUPFAM" id="SSF53067">
    <property type="entry name" value="Actin-like ATPase domain"/>
    <property type="match status" value="1"/>
</dbReference>